<comment type="caution">
    <text evidence="3">The sequence shown here is derived from an EMBL/GenBank/DDBJ whole genome shotgun (WGS) entry which is preliminary data.</text>
</comment>
<evidence type="ECO:0000313" key="3">
    <source>
        <dbReference type="EMBL" id="MQY16435.1"/>
    </source>
</evidence>
<name>A0A7K0CSG1_9ACTN</name>
<dbReference type="InterPro" id="IPR008258">
    <property type="entry name" value="Transglycosylase_SLT_dom_1"/>
</dbReference>
<dbReference type="Proteomes" id="UP000466345">
    <property type="component" value="Unassembled WGS sequence"/>
</dbReference>
<evidence type="ECO:0000259" key="2">
    <source>
        <dbReference type="Pfam" id="PF01464"/>
    </source>
</evidence>
<gene>
    <name evidence="3" type="ORF">SRB5_66340</name>
</gene>
<sequence>MRELTTPRIRTARKISLKVAAAAAVAVTAGLAVAPHASAAGAPTAGTPQANRALADKMIKSEAQFTCFSHIVGHESSWNHHATNAASGAYGLVQALPANKMASAGGDWKTNPATQIKWGLDYMNDRYGSPCDAWSFWQTHHWY</sequence>
<dbReference type="AlphaFoldDB" id="A0A7K0CSG1"/>
<dbReference type="InterPro" id="IPR006311">
    <property type="entry name" value="TAT_signal"/>
</dbReference>
<organism evidence="3 4">
    <name type="scientific">Streptomyces smaragdinus</name>
    <dbReference type="NCBI Taxonomy" id="2585196"/>
    <lineage>
        <taxon>Bacteria</taxon>
        <taxon>Bacillati</taxon>
        <taxon>Actinomycetota</taxon>
        <taxon>Actinomycetes</taxon>
        <taxon>Kitasatosporales</taxon>
        <taxon>Streptomycetaceae</taxon>
        <taxon>Streptomyces</taxon>
    </lineage>
</organism>
<accession>A0A7K0CSG1</accession>
<reference evidence="3 4" key="1">
    <citation type="submission" date="2019-10" db="EMBL/GenBank/DDBJ databases">
        <title>Streptomyces smaragdinus sp. nov. and Streptomyces fabii sp. nov., isolated from the gut of fungus growing-termite Macrotermes natalensis.</title>
        <authorList>
            <person name="Schwitalla J."/>
            <person name="Benndorf R."/>
            <person name="Martin K."/>
            <person name="De Beer W."/>
            <person name="Kaster A.-K."/>
            <person name="Vollmers J."/>
            <person name="Poulsen M."/>
            <person name="Beemelmanns C."/>
        </authorList>
    </citation>
    <scope>NUCLEOTIDE SEQUENCE [LARGE SCALE GENOMIC DNA]</scope>
    <source>
        <strain evidence="3 4">RB5</strain>
    </source>
</reference>
<evidence type="ECO:0000256" key="1">
    <source>
        <dbReference type="SAM" id="SignalP"/>
    </source>
</evidence>
<proteinExistence type="predicted"/>
<evidence type="ECO:0000313" key="4">
    <source>
        <dbReference type="Proteomes" id="UP000466345"/>
    </source>
</evidence>
<keyword evidence="1" id="KW-0732">Signal</keyword>
<feature type="domain" description="Transglycosylase SLT" evidence="2">
    <location>
        <begin position="66"/>
        <end position="131"/>
    </location>
</feature>
<dbReference type="RefSeq" id="WP_407704025.1">
    <property type="nucleotide sequence ID" value="NZ_WEGJ01000055.1"/>
</dbReference>
<protein>
    <recommendedName>
        <fullName evidence="2">Transglycosylase SLT domain-containing protein</fullName>
    </recommendedName>
</protein>
<dbReference type="Gene3D" id="1.10.530.10">
    <property type="match status" value="1"/>
</dbReference>
<dbReference type="EMBL" id="WEGJ01000055">
    <property type="protein sequence ID" value="MQY16435.1"/>
    <property type="molecule type" value="Genomic_DNA"/>
</dbReference>
<feature type="signal peptide" evidence="1">
    <location>
        <begin position="1"/>
        <end position="39"/>
    </location>
</feature>
<dbReference type="InterPro" id="IPR023346">
    <property type="entry name" value="Lysozyme-like_dom_sf"/>
</dbReference>
<dbReference type="Pfam" id="PF01464">
    <property type="entry name" value="SLT"/>
    <property type="match status" value="1"/>
</dbReference>
<dbReference type="PROSITE" id="PS51318">
    <property type="entry name" value="TAT"/>
    <property type="match status" value="1"/>
</dbReference>
<dbReference type="SUPFAM" id="SSF53955">
    <property type="entry name" value="Lysozyme-like"/>
    <property type="match status" value="1"/>
</dbReference>
<keyword evidence="4" id="KW-1185">Reference proteome</keyword>
<feature type="chain" id="PRO_5029756186" description="Transglycosylase SLT domain-containing protein" evidence="1">
    <location>
        <begin position="40"/>
        <end position="143"/>
    </location>
</feature>